<evidence type="ECO:0000259" key="1">
    <source>
        <dbReference type="Pfam" id="PF10074"/>
    </source>
</evidence>
<sequence>MQAIRTTIANSSPSVSKHCHYRPTSSVAGGYDFAARPSLPAGSQAVVWSPLADPGTIIFAPSPETLLSDRLDHAPQLDLFAEASDASYGVHTAEISIPVCLLPGVDPSAPLAALIPIDREWRGRIEALSRFGLSWKGRRPPPDTRITAQQRRRLRLEIQAADGRASGASYRDIAIAMFGLARVLDEPWKTHPLKARVKGLALGGLTKINGGYLKLLRYRYRY</sequence>
<name>A0A147I5H1_9SPHN</name>
<organism evidence="2 3">
    <name type="scientific">Sphingomonas sanguinis</name>
    <dbReference type="NCBI Taxonomy" id="33051"/>
    <lineage>
        <taxon>Bacteria</taxon>
        <taxon>Pseudomonadati</taxon>
        <taxon>Pseudomonadota</taxon>
        <taxon>Alphaproteobacteria</taxon>
        <taxon>Sphingomonadales</taxon>
        <taxon>Sphingomonadaceae</taxon>
        <taxon>Sphingomonas</taxon>
    </lineage>
</organism>
<gene>
    <name evidence="2" type="ORF">NS319_02685</name>
</gene>
<dbReference type="EMBL" id="LDTD01000014">
    <property type="protein sequence ID" value="KTT73845.1"/>
    <property type="molecule type" value="Genomic_DNA"/>
</dbReference>
<dbReference type="PATRIC" id="fig|33051.3.peg.780"/>
<proteinExistence type="predicted"/>
<dbReference type="Proteomes" id="UP000072867">
    <property type="component" value="Unassembled WGS sequence"/>
</dbReference>
<reference evidence="2 3" key="1">
    <citation type="journal article" date="2016" name="Front. Microbiol.">
        <title>Genomic Resource of Rice Seed Associated Bacteria.</title>
        <authorList>
            <person name="Midha S."/>
            <person name="Bansal K."/>
            <person name="Sharma S."/>
            <person name="Kumar N."/>
            <person name="Patil P.P."/>
            <person name="Chaudhry V."/>
            <person name="Patil P.B."/>
        </authorList>
    </citation>
    <scope>NUCLEOTIDE SEQUENCE [LARGE SCALE GENOMIC DNA]</scope>
    <source>
        <strain evidence="2 3">NS319</strain>
    </source>
</reference>
<evidence type="ECO:0000313" key="2">
    <source>
        <dbReference type="EMBL" id="KTT73845.1"/>
    </source>
</evidence>
<dbReference type="AlphaFoldDB" id="A0A147I5H1"/>
<dbReference type="Pfam" id="PF10074">
    <property type="entry name" value="RovC_DNA-bd"/>
    <property type="match status" value="1"/>
</dbReference>
<dbReference type="InterPro" id="IPR018754">
    <property type="entry name" value="RovC-like_DNA-bd"/>
</dbReference>
<accession>A0A147I5H1</accession>
<comment type="caution">
    <text evidence="2">The sequence shown here is derived from an EMBL/GenBank/DDBJ whole genome shotgun (WGS) entry which is preliminary data.</text>
</comment>
<evidence type="ECO:0000313" key="3">
    <source>
        <dbReference type="Proteomes" id="UP000072867"/>
    </source>
</evidence>
<feature type="domain" description="T6SS Transcription factor RovC-like DNA binding" evidence="1">
    <location>
        <begin position="114"/>
        <end position="217"/>
    </location>
</feature>
<protein>
    <recommendedName>
        <fullName evidence="1">T6SS Transcription factor RovC-like DNA binding domain-containing protein</fullName>
    </recommendedName>
</protein>